<dbReference type="Proteomes" id="UP000198552">
    <property type="component" value="Unassembled WGS sequence"/>
</dbReference>
<dbReference type="RefSeq" id="WP_091572416.1">
    <property type="nucleotide sequence ID" value="NZ_FNHP01000012.1"/>
</dbReference>
<accession>A0A1G9VAQ1</accession>
<name>A0A1G9VAQ1_9BURK</name>
<dbReference type="EMBL" id="FNHP01000012">
    <property type="protein sequence ID" value="SDM69272.1"/>
    <property type="molecule type" value="Genomic_DNA"/>
</dbReference>
<gene>
    <name evidence="1" type="ORF">SAMN05428957_1122</name>
</gene>
<keyword evidence="1" id="KW-0675">Receptor</keyword>
<proteinExistence type="predicted"/>
<dbReference type="OrthoDB" id="8613985at2"/>
<protein>
    <submittedName>
        <fullName evidence="1">Chemoreceptor zinc-binding domain-containing protein</fullName>
    </submittedName>
</protein>
<dbReference type="STRING" id="1527607.SAMN05428957_1122"/>
<organism evidence="1 2">
    <name type="scientific">Oryzisolibacter propanilivorax</name>
    <dbReference type="NCBI Taxonomy" id="1527607"/>
    <lineage>
        <taxon>Bacteria</taxon>
        <taxon>Pseudomonadati</taxon>
        <taxon>Pseudomonadota</taxon>
        <taxon>Betaproteobacteria</taxon>
        <taxon>Burkholderiales</taxon>
        <taxon>Comamonadaceae</taxon>
        <taxon>Oryzisolibacter</taxon>
    </lineage>
</organism>
<reference evidence="2" key="1">
    <citation type="submission" date="2016-10" db="EMBL/GenBank/DDBJ databases">
        <authorList>
            <person name="Varghese N."/>
            <person name="Submissions S."/>
        </authorList>
    </citation>
    <scope>NUCLEOTIDE SEQUENCE [LARGE SCALE GENOMIC DNA]</scope>
    <source>
        <strain evidence="2">EPL6</strain>
    </source>
</reference>
<evidence type="ECO:0000313" key="1">
    <source>
        <dbReference type="EMBL" id="SDM69272.1"/>
    </source>
</evidence>
<dbReference type="AlphaFoldDB" id="A0A1G9VAQ1"/>
<evidence type="ECO:0000313" key="2">
    <source>
        <dbReference type="Proteomes" id="UP000198552"/>
    </source>
</evidence>
<dbReference type="Gene3D" id="1.20.120.30">
    <property type="entry name" value="Aspartate receptor, ligand-binding domain"/>
    <property type="match status" value="1"/>
</dbReference>
<sequence>MGFFSRLFAPAADASPAPSGWTDLPEGEASALVLPDPEAAHLLAQFDIEAAIVGHKRWLPWLGTLLQGQRDERLRAEVVDDAGSSELGHWLQGAGRAALGHFPAFEMLLRRHGFFHQQAAAFIRHIEAGERAQAEQAYKACQHASRQVVLLLRELQKGLKTPVVLSKK</sequence>
<keyword evidence="2" id="KW-1185">Reference proteome</keyword>